<organism evidence="2 3">
    <name type="scientific">Sphingomonas metalli</name>
    <dbReference type="NCBI Taxonomy" id="1779358"/>
    <lineage>
        <taxon>Bacteria</taxon>
        <taxon>Pseudomonadati</taxon>
        <taxon>Pseudomonadota</taxon>
        <taxon>Alphaproteobacteria</taxon>
        <taxon>Sphingomonadales</taxon>
        <taxon>Sphingomonadaceae</taxon>
        <taxon>Sphingomonas</taxon>
    </lineage>
</organism>
<sequence length="105" mass="11711">MASFQPATYEERREPRLEVLFRARAIHPNGVERPVTIVNVSSGGFMARADGDWAPGDQLSVTLPVVGVARAEVRWSLGGRIGCQFVKAIDVPVFEEMLQRMRRSI</sequence>
<reference evidence="2" key="1">
    <citation type="journal article" date="2014" name="Int. J. Syst. Evol. Microbiol.">
        <title>Complete genome sequence of Corynebacterium casei LMG S-19264T (=DSM 44701T), isolated from a smear-ripened cheese.</title>
        <authorList>
            <consortium name="US DOE Joint Genome Institute (JGI-PGF)"/>
            <person name="Walter F."/>
            <person name="Albersmeier A."/>
            <person name="Kalinowski J."/>
            <person name="Ruckert C."/>
        </authorList>
    </citation>
    <scope>NUCLEOTIDE SEQUENCE</scope>
    <source>
        <strain evidence="2">CGMCC 1.15330</strain>
    </source>
</reference>
<keyword evidence="3" id="KW-1185">Reference proteome</keyword>
<dbReference type="InterPro" id="IPR009875">
    <property type="entry name" value="PilZ_domain"/>
</dbReference>
<dbReference type="Gene3D" id="2.40.10.220">
    <property type="entry name" value="predicted glycosyltransferase like domains"/>
    <property type="match status" value="1"/>
</dbReference>
<evidence type="ECO:0000313" key="2">
    <source>
        <dbReference type="EMBL" id="GGB33229.1"/>
    </source>
</evidence>
<dbReference type="SUPFAM" id="SSF141371">
    <property type="entry name" value="PilZ domain-like"/>
    <property type="match status" value="1"/>
</dbReference>
<accession>A0A916T682</accession>
<gene>
    <name evidence="2" type="ORF">GCM10011380_23370</name>
</gene>
<proteinExistence type="predicted"/>
<dbReference type="AlphaFoldDB" id="A0A916T682"/>
<dbReference type="Proteomes" id="UP000623067">
    <property type="component" value="Unassembled WGS sequence"/>
</dbReference>
<dbReference type="GO" id="GO:0035438">
    <property type="term" value="F:cyclic-di-GMP binding"/>
    <property type="evidence" value="ECO:0007669"/>
    <property type="project" value="InterPro"/>
</dbReference>
<dbReference type="Pfam" id="PF07238">
    <property type="entry name" value="PilZ"/>
    <property type="match status" value="1"/>
</dbReference>
<name>A0A916T682_9SPHN</name>
<evidence type="ECO:0000313" key="3">
    <source>
        <dbReference type="Proteomes" id="UP000623067"/>
    </source>
</evidence>
<protein>
    <recommendedName>
        <fullName evidence="1">PilZ domain-containing protein</fullName>
    </recommendedName>
</protein>
<comment type="caution">
    <text evidence="2">The sequence shown here is derived from an EMBL/GenBank/DDBJ whole genome shotgun (WGS) entry which is preliminary data.</text>
</comment>
<dbReference type="EMBL" id="BMIH01000003">
    <property type="protein sequence ID" value="GGB33229.1"/>
    <property type="molecule type" value="Genomic_DNA"/>
</dbReference>
<reference evidence="2" key="2">
    <citation type="submission" date="2020-09" db="EMBL/GenBank/DDBJ databases">
        <authorList>
            <person name="Sun Q."/>
            <person name="Zhou Y."/>
        </authorList>
    </citation>
    <scope>NUCLEOTIDE SEQUENCE</scope>
    <source>
        <strain evidence="2">CGMCC 1.15330</strain>
    </source>
</reference>
<evidence type="ECO:0000259" key="1">
    <source>
        <dbReference type="Pfam" id="PF07238"/>
    </source>
</evidence>
<feature type="domain" description="PilZ" evidence="1">
    <location>
        <begin position="11"/>
        <end position="100"/>
    </location>
</feature>